<dbReference type="SUPFAM" id="SSF53383">
    <property type="entry name" value="PLP-dependent transferases"/>
    <property type="match status" value="1"/>
</dbReference>
<sequence length="141" mass="15364">MLIKVNSHLREITPFQLADLNIGSGKPIISLAQNESAIGPSPKAIEAGQQALLEGHLYPDVNWEKLREAIADVHHLESDKVLCGCGSMELICAISSAYLGPGDNAVSTEFGYLLFRMSTRLQRADVNMVREVDLTVDVDSI</sequence>
<dbReference type="InterPro" id="IPR015424">
    <property type="entry name" value="PyrdxlP-dep_Trfase"/>
</dbReference>
<proteinExistence type="predicted"/>
<keyword evidence="2" id="KW-0808">Transferase</keyword>
<evidence type="ECO:0000313" key="4">
    <source>
        <dbReference type="EMBL" id="SVE64002.1"/>
    </source>
</evidence>
<dbReference type="AlphaFoldDB" id="A0A383F490"/>
<gene>
    <name evidence="4" type="ORF">METZ01_LOCUS516856</name>
</gene>
<keyword evidence="1" id="KW-0032">Aminotransferase</keyword>
<evidence type="ECO:0000256" key="3">
    <source>
        <dbReference type="ARBA" id="ARBA00022898"/>
    </source>
</evidence>
<organism evidence="4">
    <name type="scientific">marine metagenome</name>
    <dbReference type="NCBI Taxonomy" id="408172"/>
    <lineage>
        <taxon>unclassified sequences</taxon>
        <taxon>metagenomes</taxon>
        <taxon>ecological metagenomes</taxon>
    </lineage>
</organism>
<dbReference type="PANTHER" id="PTHR43643">
    <property type="entry name" value="HISTIDINOL-PHOSPHATE AMINOTRANSFERASE 2"/>
    <property type="match status" value="1"/>
</dbReference>
<dbReference type="Gene3D" id="3.40.640.10">
    <property type="entry name" value="Type I PLP-dependent aspartate aminotransferase-like (Major domain)"/>
    <property type="match status" value="1"/>
</dbReference>
<dbReference type="Gene3D" id="3.90.1150.10">
    <property type="entry name" value="Aspartate Aminotransferase, domain 1"/>
    <property type="match status" value="1"/>
</dbReference>
<evidence type="ECO:0000256" key="2">
    <source>
        <dbReference type="ARBA" id="ARBA00022679"/>
    </source>
</evidence>
<feature type="non-terminal residue" evidence="4">
    <location>
        <position position="1"/>
    </location>
</feature>
<dbReference type="EMBL" id="UINC01231462">
    <property type="protein sequence ID" value="SVE64002.1"/>
    <property type="molecule type" value="Genomic_DNA"/>
</dbReference>
<reference evidence="4" key="1">
    <citation type="submission" date="2018-05" db="EMBL/GenBank/DDBJ databases">
        <authorList>
            <person name="Lanie J.A."/>
            <person name="Ng W.-L."/>
            <person name="Kazmierczak K.M."/>
            <person name="Andrzejewski T.M."/>
            <person name="Davidsen T.M."/>
            <person name="Wayne K.J."/>
            <person name="Tettelin H."/>
            <person name="Glass J.I."/>
            <person name="Rusch D."/>
            <person name="Podicherti R."/>
            <person name="Tsui H.-C.T."/>
            <person name="Winkler M.E."/>
        </authorList>
    </citation>
    <scope>NUCLEOTIDE SEQUENCE</scope>
</reference>
<accession>A0A383F490</accession>
<dbReference type="InterPro" id="IPR015421">
    <property type="entry name" value="PyrdxlP-dep_Trfase_major"/>
</dbReference>
<evidence type="ECO:0008006" key="5">
    <source>
        <dbReference type="Google" id="ProtNLM"/>
    </source>
</evidence>
<dbReference type="PANTHER" id="PTHR43643:SF3">
    <property type="entry name" value="HISTIDINOL-PHOSPHATE AMINOTRANSFERASE"/>
    <property type="match status" value="1"/>
</dbReference>
<dbReference type="InterPro" id="IPR015422">
    <property type="entry name" value="PyrdxlP-dep_Trfase_small"/>
</dbReference>
<evidence type="ECO:0000256" key="1">
    <source>
        <dbReference type="ARBA" id="ARBA00022576"/>
    </source>
</evidence>
<protein>
    <recommendedName>
        <fullName evidence="5">Aminotransferase class I/classII domain-containing protein</fullName>
    </recommendedName>
</protein>
<feature type="non-terminal residue" evidence="4">
    <location>
        <position position="141"/>
    </location>
</feature>
<dbReference type="InterPro" id="IPR050106">
    <property type="entry name" value="HistidinolP_aminotransfase"/>
</dbReference>
<dbReference type="GO" id="GO:0008483">
    <property type="term" value="F:transaminase activity"/>
    <property type="evidence" value="ECO:0007669"/>
    <property type="project" value="UniProtKB-KW"/>
</dbReference>
<name>A0A383F490_9ZZZZ</name>
<keyword evidence="3" id="KW-0663">Pyridoxal phosphate</keyword>